<gene>
    <name evidence="1" type="ORF">BCR38DRAFT_238140</name>
</gene>
<dbReference type="OrthoDB" id="506431at2759"/>
<proteinExistence type="predicted"/>
<dbReference type="PANTHER" id="PTHR47260:SF6">
    <property type="entry name" value="THIOESTERASE DOMAIN-CONTAINING PROTEIN"/>
    <property type="match status" value="1"/>
</dbReference>
<dbReference type="InterPro" id="IPR052061">
    <property type="entry name" value="PTE-AB_protein"/>
</dbReference>
<dbReference type="AlphaFoldDB" id="A0A1Y2DSV0"/>
<protein>
    <recommendedName>
        <fullName evidence="3">Thioesterase domain-containing protein</fullName>
    </recommendedName>
</protein>
<comment type="caution">
    <text evidence="1">The sequence shown here is derived from an EMBL/GenBank/DDBJ whole genome shotgun (WGS) entry which is preliminary data.</text>
</comment>
<evidence type="ECO:0000313" key="2">
    <source>
        <dbReference type="Proteomes" id="UP000193689"/>
    </source>
</evidence>
<accession>A0A1Y2DSV0</accession>
<evidence type="ECO:0000313" key="1">
    <source>
        <dbReference type="EMBL" id="ORY62342.1"/>
    </source>
</evidence>
<keyword evidence="2" id="KW-1185">Reference proteome</keyword>
<reference evidence="1 2" key="1">
    <citation type="submission" date="2016-07" db="EMBL/GenBank/DDBJ databases">
        <title>Pervasive Adenine N6-methylation of Active Genes in Fungi.</title>
        <authorList>
            <consortium name="DOE Joint Genome Institute"/>
            <person name="Mondo S.J."/>
            <person name="Dannebaum R.O."/>
            <person name="Kuo R.C."/>
            <person name="Labutti K."/>
            <person name="Haridas S."/>
            <person name="Kuo A."/>
            <person name="Salamov A."/>
            <person name="Ahrendt S.R."/>
            <person name="Lipzen A."/>
            <person name="Sullivan W."/>
            <person name="Andreopoulos W.B."/>
            <person name="Clum A."/>
            <person name="Lindquist E."/>
            <person name="Daum C."/>
            <person name="Ramamoorthy G.K."/>
            <person name="Gryganskyi A."/>
            <person name="Culley D."/>
            <person name="Magnuson J.K."/>
            <person name="James T.Y."/>
            <person name="O'Malley M.A."/>
            <person name="Stajich J.E."/>
            <person name="Spatafora J.W."/>
            <person name="Visel A."/>
            <person name="Grigoriev I.V."/>
        </authorList>
    </citation>
    <scope>NUCLEOTIDE SEQUENCE [LARGE SCALE GENOMIC DNA]</scope>
    <source>
        <strain evidence="1 2">CBS 129021</strain>
    </source>
</reference>
<organism evidence="1 2">
    <name type="scientific">Pseudomassariella vexata</name>
    <dbReference type="NCBI Taxonomy" id="1141098"/>
    <lineage>
        <taxon>Eukaryota</taxon>
        <taxon>Fungi</taxon>
        <taxon>Dikarya</taxon>
        <taxon>Ascomycota</taxon>
        <taxon>Pezizomycotina</taxon>
        <taxon>Sordariomycetes</taxon>
        <taxon>Xylariomycetidae</taxon>
        <taxon>Amphisphaeriales</taxon>
        <taxon>Pseudomassariaceae</taxon>
        <taxon>Pseudomassariella</taxon>
    </lineage>
</organism>
<sequence length="249" mass="27325">MMVLAAHIDNWLPTSQPDLDYFKSLSWCNDILSNPGARPYSVDYTKYTNRPTRGGDHFVCSNFFREDCISRHLSLLLEPGALPALDKTSEPRPKAQLQVPNIPLPSRPVLTASPTADMASPTAVQENPFPIHVDLYTLGPDLIGVPHTIHGGLVTALIDGNTGRVGHLHRDLKKQGYSAYTNVRFLKPMVTDDTDHLDIMIKCQISSRLSEGRKAVVLASVEGPGGVVYATGEAMIVETLWKERISGVL</sequence>
<dbReference type="GeneID" id="63770578"/>
<dbReference type="InterPro" id="IPR029069">
    <property type="entry name" value="HotDog_dom_sf"/>
</dbReference>
<dbReference type="Proteomes" id="UP000193689">
    <property type="component" value="Unassembled WGS sequence"/>
</dbReference>
<name>A0A1Y2DSV0_9PEZI</name>
<dbReference type="RefSeq" id="XP_040714178.1">
    <property type="nucleotide sequence ID" value="XM_040854366.1"/>
</dbReference>
<dbReference type="PANTHER" id="PTHR47260">
    <property type="entry name" value="UPF0644 PROTEIN PB2B4.06"/>
    <property type="match status" value="1"/>
</dbReference>
<dbReference type="Gene3D" id="3.10.129.10">
    <property type="entry name" value="Hotdog Thioesterase"/>
    <property type="match status" value="1"/>
</dbReference>
<dbReference type="SUPFAM" id="SSF54637">
    <property type="entry name" value="Thioesterase/thiol ester dehydrase-isomerase"/>
    <property type="match status" value="1"/>
</dbReference>
<dbReference type="InParanoid" id="A0A1Y2DSV0"/>
<dbReference type="EMBL" id="MCFJ01000009">
    <property type="protein sequence ID" value="ORY62342.1"/>
    <property type="molecule type" value="Genomic_DNA"/>
</dbReference>
<evidence type="ECO:0008006" key="3">
    <source>
        <dbReference type="Google" id="ProtNLM"/>
    </source>
</evidence>